<dbReference type="Proteomes" id="UP000319783">
    <property type="component" value="Unassembled WGS sequence"/>
</dbReference>
<comment type="caution">
    <text evidence="1">The sequence shown here is derived from an EMBL/GenBank/DDBJ whole genome shotgun (WGS) entry which is preliminary data.</text>
</comment>
<sequence length="83" mass="10260">MSIEDRRQLNKRKFPHWEELNNGGRKYWLEVKGRHGRMARYVKEVNDREETTRFYQEIYNDIDRLMEIHEKTPRDKGHKNVGE</sequence>
<name>A0A533QIF0_9BACT</name>
<organism evidence="1 2">
    <name type="scientific">Candidatus Jettenia ecosi</name>
    <dbReference type="NCBI Taxonomy" id="2494326"/>
    <lineage>
        <taxon>Bacteria</taxon>
        <taxon>Pseudomonadati</taxon>
        <taxon>Planctomycetota</taxon>
        <taxon>Candidatus Brocadiia</taxon>
        <taxon>Candidatus Brocadiales</taxon>
        <taxon>Candidatus Brocadiaceae</taxon>
        <taxon>Candidatus Jettenia</taxon>
    </lineage>
</organism>
<reference evidence="1 2" key="1">
    <citation type="submission" date="2019-04" db="EMBL/GenBank/DDBJ databases">
        <title>Genome of a novel bacterium Candidatus Jettenia ecosi reconstructed from metagenome of an anammox bioreactor.</title>
        <authorList>
            <person name="Mardanov A.V."/>
            <person name="Beletsky A.V."/>
            <person name="Ravin N.V."/>
            <person name="Botchkova E.A."/>
            <person name="Litti Y.V."/>
            <person name="Nozhevnikova A.N."/>
        </authorList>
    </citation>
    <scope>NUCLEOTIDE SEQUENCE [LARGE SCALE GENOMIC DNA]</scope>
    <source>
        <strain evidence="1">J2</strain>
    </source>
</reference>
<protein>
    <submittedName>
        <fullName evidence="1">Uncharacterized protein</fullName>
    </submittedName>
</protein>
<accession>A0A533QIF0</accession>
<evidence type="ECO:0000313" key="1">
    <source>
        <dbReference type="EMBL" id="TLD40320.1"/>
    </source>
</evidence>
<evidence type="ECO:0000313" key="2">
    <source>
        <dbReference type="Proteomes" id="UP000319783"/>
    </source>
</evidence>
<dbReference type="EMBL" id="SULG01000110">
    <property type="protein sequence ID" value="TLD40320.1"/>
    <property type="molecule type" value="Genomic_DNA"/>
</dbReference>
<proteinExistence type="predicted"/>
<gene>
    <name evidence="1" type="ORF">JETT_3420</name>
</gene>
<dbReference type="AlphaFoldDB" id="A0A533QIF0"/>